<keyword evidence="2" id="KW-1185">Reference proteome</keyword>
<sequence length="109" mass="11930">MGKIFPDLRIATTADTESKGISGSAMQRQLTTVDRLRVFRNMTSLRSGITMRLEKTLEGTHSVAMHCLGAVDNGKGDLRIAKVYVVGTSCQEDSCLPKPDSSNLWIKSQ</sequence>
<gene>
    <name evidence="1" type="ORF">RRF57_009763</name>
</gene>
<dbReference type="EMBL" id="JAWHQM010000038">
    <property type="protein sequence ID" value="KAK5634049.1"/>
    <property type="molecule type" value="Genomic_DNA"/>
</dbReference>
<organism evidence="1 2">
    <name type="scientific">Xylaria bambusicola</name>
    <dbReference type="NCBI Taxonomy" id="326684"/>
    <lineage>
        <taxon>Eukaryota</taxon>
        <taxon>Fungi</taxon>
        <taxon>Dikarya</taxon>
        <taxon>Ascomycota</taxon>
        <taxon>Pezizomycotina</taxon>
        <taxon>Sordariomycetes</taxon>
        <taxon>Xylariomycetidae</taxon>
        <taxon>Xylariales</taxon>
        <taxon>Xylariaceae</taxon>
        <taxon>Xylaria</taxon>
    </lineage>
</organism>
<evidence type="ECO:0000313" key="1">
    <source>
        <dbReference type="EMBL" id="KAK5634049.1"/>
    </source>
</evidence>
<evidence type="ECO:0000313" key="2">
    <source>
        <dbReference type="Proteomes" id="UP001305414"/>
    </source>
</evidence>
<dbReference type="Proteomes" id="UP001305414">
    <property type="component" value="Unassembled WGS sequence"/>
</dbReference>
<name>A0AAN7UZW1_9PEZI</name>
<reference evidence="1 2" key="1">
    <citation type="submission" date="2023-10" db="EMBL/GenBank/DDBJ databases">
        <title>Draft genome sequence of Xylaria bambusicola isolate GMP-LS, the root and basal stem rot pathogen of sugarcane in Indonesia.</title>
        <authorList>
            <person name="Selvaraj P."/>
            <person name="Muralishankar V."/>
            <person name="Muruganantham S."/>
            <person name="Sp S."/>
            <person name="Haryani S."/>
            <person name="Lau K.J.X."/>
            <person name="Naqvi N.I."/>
        </authorList>
    </citation>
    <scope>NUCLEOTIDE SEQUENCE [LARGE SCALE GENOMIC DNA]</scope>
    <source>
        <strain evidence="1">GMP-LS</strain>
    </source>
</reference>
<comment type="caution">
    <text evidence="1">The sequence shown here is derived from an EMBL/GenBank/DDBJ whole genome shotgun (WGS) entry which is preliminary data.</text>
</comment>
<proteinExistence type="predicted"/>
<accession>A0AAN7UZW1</accession>
<dbReference type="AlphaFoldDB" id="A0AAN7UZW1"/>
<protein>
    <submittedName>
        <fullName evidence="1">Uncharacterized protein</fullName>
    </submittedName>
</protein>